<dbReference type="GO" id="GO:0005886">
    <property type="term" value="C:plasma membrane"/>
    <property type="evidence" value="ECO:0007669"/>
    <property type="project" value="UniProtKB-SubCell"/>
</dbReference>
<keyword evidence="4 6" id="KW-1133">Transmembrane helix</keyword>
<sequence>MTDYSQQPNPYGYQQTPMYPPVMPVMPQMGPPPHLLANQGLRLVARILDTVFLIALVAAVVLPLILVGGENSVTGAIAIAVILGALVLYEPLQTWRFGATLGKRICKLRIVRLEDGDRLSFGRALGRYGSQFLLGIIPLVSLLDDLWCCWDRPNRQCLHDKMATTVVITGTW</sequence>
<dbReference type="InterPro" id="IPR051791">
    <property type="entry name" value="Pra-immunoreactive"/>
</dbReference>
<name>A0A4Z0HDE0_9ACTN</name>
<keyword evidence="9" id="KW-1185">Reference proteome</keyword>
<keyword evidence="3 6" id="KW-0812">Transmembrane</keyword>
<accession>A0A4Z0HDE0</accession>
<dbReference type="Proteomes" id="UP000297948">
    <property type="component" value="Unassembled WGS sequence"/>
</dbReference>
<feature type="domain" description="RDD" evidence="7">
    <location>
        <begin position="38"/>
        <end position="163"/>
    </location>
</feature>
<feature type="transmembrane region" description="Helical" evidence="6">
    <location>
        <begin position="72"/>
        <end position="89"/>
    </location>
</feature>
<keyword evidence="5 6" id="KW-0472">Membrane</keyword>
<evidence type="ECO:0000256" key="3">
    <source>
        <dbReference type="ARBA" id="ARBA00022692"/>
    </source>
</evidence>
<dbReference type="AlphaFoldDB" id="A0A4Z0HDE0"/>
<comment type="caution">
    <text evidence="8">The sequence shown here is derived from an EMBL/GenBank/DDBJ whole genome shotgun (WGS) entry which is preliminary data.</text>
</comment>
<dbReference type="PANTHER" id="PTHR36115">
    <property type="entry name" value="PROLINE-RICH ANTIGEN HOMOLOG-RELATED"/>
    <property type="match status" value="1"/>
</dbReference>
<reference evidence="8 9" key="1">
    <citation type="submission" date="2019-03" db="EMBL/GenBank/DDBJ databases">
        <authorList>
            <person name="Gonzalez-Pimentel J.L."/>
        </authorList>
    </citation>
    <scope>NUCLEOTIDE SEQUENCE [LARGE SCALE GENOMIC DNA]</scope>
    <source>
        <strain evidence="8 9">JCM 31289</strain>
    </source>
</reference>
<proteinExistence type="predicted"/>
<dbReference type="Pfam" id="PF06271">
    <property type="entry name" value="RDD"/>
    <property type="match status" value="1"/>
</dbReference>
<comment type="subcellular location">
    <subcellularLocation>
        <location evidence="1">Cell membrane</location>
        <topology evidence="1">Multi-pass membrane protein</topology>
    </subcellularLocation>
</comment>
<dbReference type="OrthoDB" id="5244233at2"/>
<protein>
    <submittedName>
        <fullName evidence="8">RDD family protein</fullName>
    </submittedName>
</protein>
<evidence type="ECO:0000313" key="9">
    <source>
        <dbReference type="Proteomes" id="UP000297948"/>
    </source>
</evidence>
<dbReference type="EMBL" id="SRID01000026">
    <property type="protein sequence ID" value="TGB16607.1"/>
    <property type="molecule type" value="Genomic_DNA"/>
</dbReference>
<organism evidence="8 9">
    <name type="scientific">Streptomyces palmae</name>
    <dbReference type="NCBI Taxonomy" id="1701085"/>
    <lineage>
        <taxon>Bacteria</taxon>
        <taxon>Bacillati</taxon>
        <taxon>Actinomycetota</taxon>
        <taxon>Actinomycetes</taxon>
        <taxon>Kitasatosporales</taxon>
        <taxon>Streptomycetaceae</taxon>
        <taxon>Streptomyces</taxon>
    </lineage>
</organism>
<evidence type="ECO:0000259" key="7">
    <source>
        <dbReference type="Pfam" id="PF06271"/>
    </source>
</evidence>
<evidence type="ECO:0000256" key="2">
    <source>
        <dbReference type="ARBA" id="ARBA00022475"/>
    </source>
</evidence>
<dbReference type="PANTHER" id="PTHR36115:SF4">
    <property type="entry name" value="MEMBRANE PROTEIN"/>
    <property type="match status" value="1"/>
</dbReference>
<dbReference type="RefSeq" id="WP_135337693.1">
    <property type="nucleotide sequence ID" value="NZ_JBHLTX010000005.1"/>
</dbReference>
<evidence type="ECO:0000256" key="4">
    <source>
        <dbReference type="ARBA" id="ARBA00022989"/>
    </source>
</evidence>
<dbReference type="InterPro" id="IPR010432">
    <property type="entry name" value="RDD"/>
</dbReference>
<evidence type="ECO:0000313" key="8">
    <source>
        <dbReference type="EMBL" id="TGB16607.1"/>
    </source>
</evidence>
<evidence type="ECO:0000256" key="5">
    <source>
        <dbReference type="ARBA" id="ARBA00023136"/>
    </source>
</evidence>
<evidence type="ECO:0000256" key="6">
    <source>
        <dbReference type="SAM" id="Phobius"/>
    </source>
</evidence>
<keyword evidence="2" id="KW-1003">Cell membrane</keyword>
<gene>
    <name evidence="8" type="ORF">E4099_04925</name>
</gene>
<feature type="transmembrane region" description="Helical" evidence="6">
    <location>
        <begin position="43"/>
        <end position="66"/>
    </location>
</feature>
<evidence type="ECO:0000256" key="1">
    <source>
        <dbReference type="ARBA" id="ARBA00004651"/>
    </source>
</evidence>